<gene>
    <name evidence="1" type="ORF">ETB97_011784</name>
</gene>
<comment type="caution">
    <text evidence="1">The sequence shown here is derived from an EMBL/GenBank/DDBJ whole genome shotgun (WGS) entry which is preliminary data.</text>
</comment>
<dbReference type="EMBL" id="SPNV01000076">
    <property type="protein sequence ID" value="KAF5862348.1"/>
    <property type="molecule type" value="Genomic_DNA"/>
</dbReference>
<sequence length="437" mass="49201">MTDSTGSTKSLLDVVRDDTFTDLSDKDAVDLFKNTFGPELEHLKKASPTVESSAIDSSLWSPSKEAFGKNFHEVNRTLVSMLAIKWVLGGDYEAFTCGQNEKSKLREDSFKTLRKYCRDRLPSPEDKYALLVAMMIDDIGKDKNLAKEVGIPDKNHGEVLLRAVEMDRVPAMRTLPDQDKKADIIQSLRIGSKLDISQLVQGETAPHSLLALKDGHKLEKGFNIKAMVTFLDVGGAAAHSNPRGCTVITEPIFRHYMKAIEILDDYRKRTNPNWPECYNDYLDYRAGILKDREFVLLSVRDQEQRALLRLLCMGRVETKEDAERFQRAFENLADPFKKNLVNGLSVNGFGDGTAILPYYAPGILVEVLRNILDPTEDRIILHLSVFMRFLAGVYGGSKPDPTKEDGLEERDLAQVQDLVRSAKFKEDPESLALEKVK</sequence>
<dbReference type="InterPro" id="IPR049232">
    <property type="entry name" value="DUF6829"/>
</dbReference>
<dbReference type="Pfam" id="PF20717">
    <property type="entry name" value="DUF6829"/>
    <property type="match status" value="1"/>
</dbReference>
<dbReference type="Proteomes" id="UP000541154">
    <property type="component" value="Unassembled WGS sequence"/>
</dbReference>
<organism evidence="1 2">
    <name type="scientific">Petromyces alliaceus</name>
    <name type="common">Aspergillus alliaceus</name>
    <dbReference type="NCBI Taxonomy" id="209559"/>
    <lineage>
        <taxon>Eukaryota</taxon>
        <taxon>Fungi</taxon>
        <taxon>Dikarya</taxon>
        <taxon>Ascomycota</taxon>
        <taxon>Pezizomycotina</taxon>
        <taxon>Eurotiomycetes</taxon>
        <taxon>Eurotiomycetidae</taxon>
        <taxon>Eurotiales</taxon>
        <taxon>Aspergillaceae</taxon>
        <taxon>Aspergillus</taxon>
        <taxon>Aspergillus subgen. Circumdati</taxon>
    </lineage>
</organism>
<proteinExistence type="predicted"/>
<dbReference type="OMA" id="RLLCMGR"/>
<name>A0A5N6FYA0_PETAA</name>
<evidence type="ECO:0000313" key="1">
    <source>
        <dbReference type="EMBL" id="KAF5862348.1"/>
    </source>
</evidence>
<accession>A0A5N6FYA0</accession>
<accession>A0A8H6AAL0</accession>
<reference evidence="1 2" key="1">
    <citation type="submission" date="2019-04" db="EMBL/GenBank/DDBJ databases">
        <title>Aspergillus burnettii sp. nov., novel species from soil in southeast Queensland.</title>
        <authorList>
            <person name="Gilchrist C.L.M."/>
            <person name="Pitt J.I."/>
            <person name="Lange L."/>
            <person name="Lacey H.J."/>
            <person name="Vuong D."/>
            <person name="Midgley D.J."/>
            <person name="Greenfield P."/>
            <person name="Bradbury M."/>
            <person name="Lacey E."/>
            <person name="Busk P.K."/>
            <person name="Pilgaard B."/>
            <person name="Chooi Y.H."/>
            <person name="Piggott A.M."/>
        </authorList>
    </citation>
    <scope>NUCLEOTIDE SEQUENCE [LARGE SCALE GENOMIC DNA]</scope>
    <source>
        <strain evidence="1 2">FRR 5400</strain>
    </source>
</reference>
<protein>
    <submittedName>
        <fullName evidence="1">Uncharacterized protein</fullName>
    </submittedName>
</protein>
<evidence type="ECO:0000313" key="2">
    <source>
        <dbReference type="Proteomes" id="UP000541154"/>
    </source>
</evidence>
<dbReference type="AlphaFoldDB" id="A0A5N6FYA0"/>
<keyword evidence="2" id="KW-1185">Reference proteome</keyword>